<name>A0A3S8NFB2_9VIRU</name>
<proteinExistence type="predicted"/>
<dbReference type="EMBL" id="MK064565">
    <property type="protein sequence ID" value="AZI75925.1"/>
    <property type="molecule type" value="Genomic_DNA"/>
</dbReference>
<evidence type="ECO:0000313" key="3">
    <source>
        <dbReference type="Proteomes" id="UP000277970"/>
    </source>
</evidence>
<keyword evidence="1" id="KW-0175">Coiled coil</keyword>
<dbReference type="Proteomes" id="UP000277970">
    <property type="component" value="Segment"/>
</dbReference>
<keyword evidence="3" id="KW-1185">Reference proteome</keyword>
<accession>A0A3S8NFB2</accession>
<feature type="coiled-coil region" evidence="1">
    <location>
        <begin position="750"/>
        <end position="777"/>
    </location>
</feature>
<organism evidence="2">
    <name type="scientific">Sulfolobales Beppu rod-shaped virus 1</name>
    <dbReference type="NCBI Taxonomy" id="2493121"/>
    <lineage>
        <taxon>Viruses</taxon>
        <taxon>Adnaviria</taxon>
        <taxon>Zilligvirae</taxon>
        <taxon>Taleaviricota</taxon>
        <taxon>Tokiviricetes</taxon>
        <taxon>Ligamenvirales</taxon>
        <taxon>Rudiviridae</taxon>
        <taxon>Japarudivirus</taxon>
        <taxon>Japarudivirus beppuense</taxon>
        <taxon>Japarudivirus SBRV1</taxon>
    </lineage>
</organism>
<evidence type="ECO:0000256" key="1">
    <source>
        <dbReference type="SAM" id="Coils"/>
    </source>
</evidence>
<gene>
    <name evidence="2" type="ORF">SBRV1_gp36</name>
</gene>
<evidence type="ECO:0000313" key="2">
    <source>
        <dbReference type="EMBL" id="AZI75925.1"/>
    </source>
</evidence>
<reference evidence="2" key="1">
    <citation type="journal article" date="2018" name="Environ. Microbiol.">
        <title>New archaeal viruses discovered by metagenomic analysis of viral communities in enrichment cultures.</title>
        <authorList>
            <person name="Liu Y."/>
            <person name="Brandt D."/>
            <person name="Ishino S."/>
            <person name="Ishino Y."/>
            <person name="Koonin E.V."/>
            <person name="Kalinowski J."/>
            <person name="Krupovic M."/>
            <person name="Prangishvili D."/>
        </authorList>
    </citation>
    <scope>NUCLEOTIDE SEQUENCE [LARGE SCALE GENOMIC DNA]</scope>
</reference>
<sequence length="1064" mass="122785">MSFLLNLGDIGTFFSDELINLENFVNFISSDFVNFFQTIATDTENSLHTIAQFLTDIPSFLQNAISDIVSILQTFISGIAPTLENIGKFIANGFLNFLSDLANFGQTIASGIYEIVKDIGQAFAQFSQTIVLDFFNYIFPNFKYIASAGQQLLNFISPYLLPYVISKGLPLMIEKISELLPEFEIDLAPIGFGVKLPVKFGEFLEAFGENLVDFLKEVHTEIFSTFKDSLKEPFISDFKIELREIFNAIGLGDVPFADPRFTDVAKWVSVRSFDEVKDHLKETILLTGFPKWFTDAYLESPVDDYIPRNPLFRPVGIADVITGVQLGVLESSAISKYAYNNLITPKIANLMYKNSTARLLQRAIEQGIRQFVISPEEAYNELFNNLSLTGKDLYLKIYNLEYNYAVQRIVRQFLRSLLSRALSNFGRPYFDLKELEGTIHTLFIQLGYPKSVQNVFNTMVEQSQQIQFNQLLFTQLENLVRLGVYNKTNVDKILKTYHFDLTITDLIFSYQLQHLQLQNQLKIIQSQLKSFLIKPDDAEKELKKLGFDSSIIQDTIYENYTETLIKYQSTQIENLIRRGYYDKNLAEQQLKNIGVIKDFADIVVNYATTELEIQENLRQIQFQLQNFLLSQTDAINKLKALHINEALISSLILQYYTEPITKFKISRLESLARSGINVQKDLKAIGLTDEFISLFTTYTNLEVETKYHIELVQLALENYLMNDKTAISQLSKLSLDPVYQQSIIYRYYNVNLIKLILRNIEENLKELEITPQQALQELKKIGIVDEFANLLVELYTPTFYNIRTIAQYIIEGQLYKVGKVPINFGNAEQELKKLGIPDNQIQILLNQYALQFGLETWRKYLPSLSEIQTAIRYNYPISKLVDLSFIPSELLNLHLDLIQFEQIAQQVQGMRSLYISLQEFNYNYPQLEQLLTKYGINQQLLQVLQMEAKIRKIITGLQELYLTPSKALTISEYVSNPDQLLQKVFSEYSIPTDLQNTYLEYARNRRLRTYINQIISTISLLFEKGKIDLGTAQSYLQQLKQYGLTNEEVQLIILNWQLRSLYQG</sequence>
<protein>
    <submittedName>
        <fullName evidence="2">Uncharacterized protein</fullName>
    </submittedName>
</protein>